<reference evidence="2" key="2">
    <citation type="submission" date="2015-03" db="UniProtKB">
        <authorList>
            <consortium name="EnsemblPlants"/>
        </authorList>
    </citation>
    <scope>IDENTIFICATION</scope>
</reference>
<evidence type="ECO:0000313" key="2">
    <source>
        <dbReference type="EnsemblPlants" id="Bo9g154820.1"/>
    </source>
</evidence>
<keyword evidence="3" id="KW-1185">Reference proteome</keyword>
<name>A0A0D3EEC6_BRAOL</name>
<dbReference type="Gramene" id="Bo9g154820.1">
    <property type="protein sequence ID" value="Bo9g154820.1"/>
    <property type="gene ID" value="Bo9g154820"/>
</dbReference>
<organism evidence="2 3">
    <name type="scientific">Brassica oleracea var. oleracea</name>
    <dbReference type="NCBI Taxonomy" id="109376"/>
    <lineage>
        <taxon>Eukaryota</taxon>
        <taxon>Viridiplantae</taxon>
        <taxon>Streptophyta</taxon>
        <taxon>Embryophyta</taxon>
        <taxon>Tracheophyta</taxon>
        <taxon>Spermatophyta</taxon>
        <taxon>Magnoliopsida</taxon>
        <taxon>eudicotyledons</taxon>
        <taxon>Gunneridae</taxon>
        <taxon>Pentapetalae</taxon>
        <taxon>rosids</taxon>
        <taxon>malvids</taxon>
        <taxon>Brassicales</taxon>
        <taxon>Brassicaceae</taxon>
        <taxon>Brassiceae</taxon>
        <taxon>Brassica</taxon>
    </lineage>
</organism>
<dbReference type="Proteomes" id="UP000032141">
    <property type="component" value="Chromosome C9"/>
</dbReference>
<dbReference type="HOGENOM" id="CLU_1930488_0_0_1"/>
<reference evidence="2 3" key="1">
    <citation type="journal article" date="2014" name="Genome Biol.">
        <title>Transcriptome and methylome profiling reveals relics of genome dominance in the mesopolyploid Brassica oleracea.</title>
        <authorList>
            <person name="Parkin I.A."/>
            <person name="Koh C."/>
            <person name="Tang H."/>
            <person name="Robinson S.J."/>
            <person name="Kagale S."/>
            <person name="Clarke W.E."/>
            <person name="Town C.D."/>
            <person name="Nixon J."/>
            <person name="Krishnakumar V."/>
            <person name="Bidwell S.L."/>
            <person name="Denoeud F."/>
            <person name="Belcram H."/>
            <person name="Links M.G."/>
            <person name="Just J."/>
            <person name="Clarke C."/>
            <person name="Bender T."/>
            <person name="Huebert T."/>
            <person name="Mason A.S."/>
            <person name="Pires J.C."/>
            <person name="Barker G."/>
            <person name="Moore J."/>
            <person name="Walley P.G."/>
            <person name="Manoli S."/>
            <person name="Batley J."/>
            <person name="Edwards D."/>
            <person name="Nelson M.N."/>
            <person name="Wang X."/>
            <person name="Paterson A.H."/>
            <person name="King G."/>
            <person name="Bancroft I."/>
            <person name="Chalhoub B."/>
            <person name="Sharpe A.G."/>
        </authorList>
    </citation>
    <scope>NUCLEOTIDE SEQUENCE</scope>
    <source>
        <strain evidence="2 3">cv. TO1000</strain>
    </source>
</reference>
<evidence type="ECO:0000256" key="1">
    <source>
        <dbReference type="SAM" id="MobiDB-lite"/>
    </source>
</evidence>
<feature type="region of interest" description="Disordered" evidence="1">
    <location>
        <begin position="1"/>
        <end position="31"/>
    </location>
</feature>
<evidence type="ECO:0000313" key="3">
    <source>
        <dbReference type="Proteomes" id="UP000032141"/>
    </source>
</evidence>
<feature type="compositionally biased region" description="Basic residues" evidence="1">
    <location>
        <begin position="1"/>
        <end position="21"/>
    </location>
</feature>
<dbReference type="AlphaFoldDB" id="A0A0D3EEC6"/>
<proteinExistence type="predicted"/>
<dbReference type="EnsemblPlants" id="Bo9g154820.1">
    <property type="protein sequence ID" value="Bo9g154820.1"/>
    <property type="gene ID" value="Bo9g154820"/>
</dbReference>
<protein>
    <submittedName>
        <fullName evidence="2">Uncharacterized protein</fullName>
    </submittedName>
</protein>
<sequence>MTRAKSRGRSRASPSHHHHHQREPSHRIPTEPWFITGGAAHGITDSLPAVTSVALLLHIRSVRLVQRVIHGKLGRVLLGEACPILKIFWSISDCGKGEGLFRKSRTSASCLLMLELNFHSGSSIYSNESDE</sequence>
<accession>A0A0D3EEC6</accession>